<evidence type="ECO:0000256" key="6">
    <source>
        <dbReference type="ARBA" id="ARBA00022692"/>
    </source>
</evidence>
<evidence type="ECO:0000256" key="1">
    <source>
        <dbReference type="ARBA" id="ARBA00004447"/>
    </source>
</evidence>
<evidence type="ECO:0000313" key="13">
    <source>
        <dbReference type="Proteomes" id="UP000694866"/>
    </source>
</evidence>
<protein>
    <recommendedName>
        <fullName evidence="11">Fucosyltransferase</fullName>
        <ecNumber evidence="11">2.4.1.-</ecNumber>
    </recommendedName>
</protein>
<dbReference type="GeneID" id="105265849"/>
<dbReference type="AlphaFoldDB" id="A0A9R1TZC5"/>
<keyword evidence="7" id="KW-0735">Signal-anchor</keyword>
<dbReference type="InterPro" id="IPR055270">
    <property type="entry name" value="Glyco_tran_10_C"/>
</dbReference>
<comment type="pathway">
    <text evidence="2">Protein modification; protein glycosylation.</text>
</comment>
<dbReference type="SUPFAM" id="SSF53756">
    <property type="entry name" value="UDP-Glycosyltransferase/glycogen phosphorylase"/>
    <property type="match status" value="1"/>
</dbReference>
<name>A0A9R1TZC5_9HYME</name>
<evidence type="ECO:0000256" key="5">
    <source>
        <dbReference type="ARBA" id="ARBA00022679"/>
    </source>
</evidence>
<gene>
    <name evidence="14" type="primary">FucTB</name>
</gene>
<dbReference type="RefSeq" id="XP_011301913.1">
    <property type="nucleotide sequence ID" value="XM_011303611.1"/>
</dbReference>
<dbReference type="GO" id="GO:0046920">
    <property type="term" value="F:alpha-(1-&gt;3)-fucosyltransferase activity"/>
    <property type="evidence" value="ECO:0007669"/>
    <property type="project" value="TreeGrafter"/>
</dbReference>
<dbReference type="GO" id="GO:0032580">
    <property type="term" value="C:Golgi cisterna membrane"/>
    <property type="evidence" value="ECO:0007669"/>
    <property type="project" value="UniProtKB-SubCell"/>
</dbReference>
<feature type="domain" description="Fucosyltransferase C-terminal" evidence="12">
    <location>
        <begin position="181"/>
        <end position="368"/>
    </location>
</feature>
<dbReference type="PANTHER" id="PTHR11929">
    <property type="entry name" value="ALPHA- 1,3 -FUCOSYLTRANSFERASE"/>
    <property type="match status" value="1"/>
</dbReference>
<evidence type="ECO:0000256" key="2">
    <source>
        <dbReference type="ARBA" id="ARBA00004922"/>
    </source>
</evidence>
<evidence type="ECO:0000313" key="14">
    <source>
        <dbReference type="RefSeq" id="XP_011301913.1"/>
    </source>
</evidence>
<dbReference type="Pfam" id="PF00852">
    <property type="entry name" value="Glyco_transf_10"/>
    <property type="match status" value="1"/>
</dbReference>
<evidence type="ECO:0000256" key="7">
    <source>
        <dbReference type="ARBA" id="ARBA00022968"/>
    </source>
</evidence>
<evidence type="ECO:0000256" key="3">
    <source>
        <dbReference type="ARBA" id="ARBA00008919"/>
    </source>
</evidence>
<organism evidence="13 14">
    <name type="scientific">Fopius arisanus</name>
    <dbReference type="NCBI Taxonomy" id="64838"/>
    <lineage>
        <taxon>Eukaryota</taxon>
        <taxon>Metazoa</taxon>
        <taxon>Ecdysozoa</taxon>
        <taxon>Arthropoda</taxon>
        <taxon>Hexapoda</taxon>
        <taxon>Insecta</taxon>
        <taxon>Pterygota</taxon>
        <taxon>Neoptera</taxon>
        <taxon>Endopterygota</taxon>
        <taxon>Hymenoptera</taxon>
        <taxon>Apocrita</taxon>
        <taxon>Ichneumonoidea</taxon>
        <taxon>Braconidae</taxon>
        <taxon>Opiinae</taxon>
        <taxon>Fopius</taxon>
    </lineage>
</organism>
<keyword evidence="6 11" id="KW-0812">Transmembrane</keyword>
<dbReference type="KEGG" id="fas:105265849"/>
<keyword evidence="5 11" id="KW-0808">Transferase</keyword>
<evidence type="ECO:0000256" key="11">
    <source>
        <dbReference type="RuleBase" id="RU003832"/>
    </source>
</evidence>
<dbReference type="Proteomes" id="UP000694866">
    <property type="component" value="Unplaced"/>
</dbReference>
<dbReference type="OrthoDB" id="9993460at2759"/>
<sequence>MCWMKFRTFLLIAGFFGASLVIIQIRLTPSDEETSISGGELVDFYDPVILWWTPFGSDGASRTCGKFKCIFTQDRVYWNHQNLKAILFYGSNLEIHDLPVPRGSGIKWGLLHEESPRNNLMFVHQETLRLFNYSSTFSRFSDVPLTLVDLPGEEDLLSKKYFIPTKEKNRLMNEENLSPLLYLQSNCDTLSERDLYISELMKYIAVDAYGACLNNRKLPGPLRDNYIGRLNSGELKKFVGKYKFTLAFENAVCEDYITEKLWRPLTVGSVPIYYGSPSFKDWLPNNSSAVAVQDFKSPKDLAEFLHQLMKNDTLYEQYLSHKLIHEIRNDRLLENLRKRPKGLFSVFEYYLRNFECQVCEKIHRNESRTVSKEEYNCEKPSEKFNYNRKIVKNSWIDVWNIEKCGGKLLTEYLLKNQSVKSTEFNAKKMEMHKENKC</sequence>
<dbReference type="Gene3D" id="3.40.50.11660">
    <property type="entry name" value="Glycosyl transferase family 10, C-terminal domain"/>
    <property type="match status" value="1"/>
</dbReference>
<dbReference type="CTD" id="34260"/>
<comment type="similarity">
    <text evidence="3 11">Belongs to the glycosyltransferase 10 family.</text>
</comment>
<evidence type="ECO:0000256" key="10">
    <source>
        <dbReference type="ARBA" id="ARBA00023180"/>
    </source>
</evidence>
<reference evidence="14" key="1">
    <citation type="submission" date="2025-08" db="UniProtKB">
        <authorList>
            <consortium name="RefSeq"/>
        </authorList>
    </citation>
    <scope>IDENTIFICATION</scope>
    <source>
        <strain evidence="14">USDA-PBARC FA_bdor</strain>
        <tissue evidence="14">Whole organism</tissue>
    </source>
</reference>
<keyword evidence="4 11" id="KW-0328">Glycosyltransferase</keyword>
<keyword evidence="10" id="KW-0325">Glycoprotein</keyword>
<proteinExistence type="inferred from homology"/>
<dbReference type="InterPro" id="IPR038577">
    <property type="entry name" value="GT10-like_C_sf"/>
</dbReference>
<keyword evidence="8" id="KW-1133">Transmembrane helix</keyword>
<comment type="subcellular location">
    <subcellularLocation>
        <location evidence="1 11">Golgi apparatus</location>
        <location evidence="1 11">Golgi stack membrane</location>
        <topology evidence="1 11">Single-pass type II membrane protein</topology>
    </subcellularLocation>
</comment>
<accession>A0A9R1TZC5</accession>
<evidence type="ECO:0000256" key="9">
    <source>
        <dbReference type="ARBA" id="ARBA00023136"/>
    </source>
</evidence>
<dbReference type="InterPro" id="IPR001503">
    <property type="entry name" value="Glyco_trans_10"/>
</dbReference>
<evidence type="ECO:0000256" key="8">
    <source>
        <dbReference type="ARBA" id="ARBA00022989"/>
    </source>
</evidence>
<dbReference type="FunFam" id="3.40.50.11660:FF:000002">
    <property type="entry name" value="Alpha-(1,3)-fucosyltransferase"/>
    <property type="match status" value="1"/>
</dbReference>
<evidence type="ECO:0000256" key="4">
    <source>
        <dbReference type="ARBA" id="ARBA00022676"/>
    </source>
</evidence>
<dbReference type="PANTHER" id="PTHR11929:SF194">
    <property type="entry name" value="ALPHA-(1,3)-FUCOSYLTRANSFERASE 10"/>
    <property type="match status" value="1"/>
</dbReference>
<keyword evidence="11" id="KW-0333">Golgi apparatus</keyword>
<keyword evidence="9" id="KW-0472">Membrane</keyword>
<dbReference type="EC" id="2.4.1.-" evidence="11"/>
<keyword evidence="13" id="KW-1185">Reference proteome</keyword>
<evidence type="ECO:0000259" key="12">
    <source>
        <dbReference type="Pfam" id="PF00852"/>
    </source>
</evidence>